<proteinExistence type="predicted"/>
<organism evidence="1">
    <name type="scientific">Anguilla anguilla</name>
    <name type="common">European freshwater eel</name>
    <name type="synonym">Muraena anguilla</name>
    <dbReference type="NCBI Taxonomy" id="7936"/>
    <lineage>
        <taxon>Eukaryota</taxon>
        <taxon>Metazoa</taxon>
        <taxon>Chordata</taxon>
        <taxon>Craniata</taxon>
        <taxon>Vertebrata</taxon>
        <taxon>Euteleostomi</taxon>
        <taxon>Actinopterygii</taxon>
        <taxon>Neopterygii</taxon>
        <taxon>Teleostei</taxon>
        <taxon>Anguilliformes</taxon>
        <taxon>Anguillidae</taxon>
        <taxon>Anguilla</taxon>
    </lineage>
</organism>
<dbReference type="EMBL" id="GBXM01004234">
    <property type="protein sequence ID" value="JAI04344.1"/>
    <property type="molecule type" value="Transcribed_RNA"/>
</dbReference>
<name>A0A0E9XRN8_ANGAN</name>
<reference evidence="1" key="1">
    <citation type="submission" date="2014-11" db="EMBL/GenBank/DDBJ databases">
        <authorList>
            <person name="Amaro Gonzalez C."/>
        </authorList>
    </citation>
    <scope>NUCLEOTIDE SEQUENCE</scope>
</reference>
<reference evidence="1" key="2">
    <citation type="journal article" date="2015" name="Fish Shellfish Immunol.">
        <title>Early steps in the European eel (Anguilla anguilla)-Vibrio vulnificus interaction in the gills: Role of the RtxA13 toxin.</title>
        <authorList>
            <person name="Callol A."/>
            <person name="Pajuelo D."/>
            <person name="Ebbesson L."/>
            <person name="Teles M."/>
            <person name="MacKenzie S."/>
            <person name="Amaro C."/>
        </authorList>
    </citation>
    <scope>NUCLEOTIDE SEQUENCE</scope>
</reference>
<evidence type="ECO:0000313" key="1">
    <source>
        <dbReference type="EMBL" id="JAI04344.1"/>
    </source>
</evidence>
<dbReference type="AlphaFoldDB" id="A0A0E9XRN8"/>
<protein>
    <submittedName>
        <fullName evidence="1">Uncharacterized protein</fullName>
    </submittedName>
</protein>
<sequence>MYLGCVCPVSVIECTGVAVCIAPNNLCVSSEKEKSIAGNCRLLTLVLHVCSRQYLCGMSLPT</sequence>
<accession>A0A0E9XRN8</accession>